<dbReference type="InterPro" id="IPR011008">
    <property type="entry name" value="Dimeric_a/b-barrel"/>
</dbReference>
<dbReference type="InterPro" id="IPR005545">
    <property type="entry name" value="YCII"/>
</dbReference>
<evidence type="ECO:0000313" key="2">
    <source>
        <dbReference type="EMBL" id="KAJ3481642.1"/>
    </source>
</evidence>
<feature type="domain" description="YCII-related" evidence="1">
    <location>
        <begin position="84"/>
        <end position="163"/>
    </location>
</feature>
<dbReference type="PANTHER" id="PTHR33606:SF3">
    <property type="entry name" value="PROTEIN YCII"/>
    <property type="match status" value="1"/>
</dbReference>
<dbReference type="PANTHER" id="PTHR33606">
    <property type="entry name" value="PROTEIN YCII"/>
    <property type="match status" value="1"/>
</dbReference>
<proteinExistence type="predicted"/>
<accession>A0AAD5YH53</accession>
<keyword evidence="3" id="KW-1185">Reference proteome</keyword>
<dbReference type="InterPro" id="IPR051807">
    <property type="entry name" value="Sec-metab_biosynth-assoc"/>
</dbReference>
<gene>
    <name evidence="2" type="ORF">NLI96_g7525</name>
</gene>
<dbReference type="SUPFAM" id="SSF54909">
    <property type="entry name" value="Dimeric alpha+beta barrel"/>
    <property type="match status" value="1"/>
</dbReference>
<evidence type="ECO:0000313" key="3">
    <source>
        <dbReference type="Proteomes" id="UP001212997"/>
    </source>
</evidence>
<dbReference type="Gene3D" id="3.30.70.1060">
    <property type="entry name" value="Dimeric alpha+beta barrel"/>
    <property type="match status" value="1"/>
</dbReference>
<protein>
    <recommendedName>
        <fullName evidence="1">YCII-related domain-containing protein</fullName>
    </recommendedName>
</protein>
<dbReference type="EMBL" id="JANAWD010000311">
    <property type="protein sequence ID" value="KAJ3481642.1"/>
    <property type="molecule type" value="Genomic_DNA"/>
</dbReference>
<sequence>MPMFSTRIATGARHIFRPSSRKLNLTPLPSAHQSSPAATTITVTGFQQIHNPYSTMAQSTTAPAPTVSASGGPLFKFVVFAPDYTDEECLGRRLAVRSTHLAGAAQMKKTGQLTDGGALISPETYKSEQKKMIGSMLVYQAENIEAVKQIVEQDIYYTSNVWDKEKLVIVPYISASLH</sequence>
<reference evidence="2" key="1">
    <citation type="submission" date="2022-07" db="EMBL/GenBank/DDBJ databases">
        <title>Genome Sequence of Physisporinus lineatus.</title>
        <authorList>
            <person name="Buettner E."/>
        </authorList>
    </citation>
    <scope>NUCLEOTIDE SEQUENCE</scope>
    <source>
        <strain evidence="2">VT162</strain>
    </source>
</reference>
<comment type="caution">
    <text evidence="2">The sequence shown here is derived from an EMBL/GenBank/DDBJ whole genome shotgun (WGS) entry which is preliminary data.</text>
</comment>
<organism evidence="2 3">
    <name type="scientific">Meripilus lineatus</name>
    <dbReference type="NCBI Taxonomy" id="2056292"/>
    <lineage>
        <taxon>Eukaryota</taxon>
        <taxon>Fungi</taxon>
        <taxon>Dikarya</taxon>
        <taxon>Basidiomycota</taxon>
        <taxon>Agaricomycotina</taxon>
        <taxon>Agaricomycetes</taxon>
        <taxon>Polyporales</taxon>
        <taxon>Meripilaceae</taxon>
        <taxon>Meripilus</taxon>
    </lineage>
</organism>
<dbReference type="AlphaFoldDB" id="A0AAD5YH53"/>
<evidence type="ECO:0000259" key="1">
    <source>
        <dbReference type="Pfam" id="PF03795"/>
    </source>
</evidence>
<dbReference type="Pfam" id="PF03795">
    <property type="entry name" value="YCII"/>
    <property type="match status" value="1"/>
</dbReference>
<dbReference type="Proteomes" id="UP001212997">
    <property type="component" value="Unassembled WGS sequence"/>
</dbReference>
<name>A0AAD5YH53_9APHY</name>